<dbReference type="InterPro" id="IPR029063">
    <property type="entry name" value="SAM-dependent_MTases_sf"/>
</dbReference>
<sequence>MTENKEAYMLQRDSKESVRLNGQHEFMRALSSNNLIHPSIPRGSLQAIADVGTGTGVWLEGTAHDLSTSGNPSGNIEFVGFDSLSLSNSEKFDVVHVRLLSYAIKAHDLLKAVENVVEILGPGGYLQWQECDAIDSWATPENSTARLMVQYVVSERIATGLTPAIVTPLIKTIQSLSKSHIAGTLNPINWSDETMRITHLETLSTTGHPSITIQDEKTSLIKNTAIQFLHAGASRRQARATDVHTSASESRELVKDAEAMKDLARGLQEDDAGTETSWNLAMTWIVARKAVLFREHEAWMSARYI</sequence>
<evidence type="ECO:0008006" key="3">
    <source>
        <dbReference type="Google" id="ProtNLM"/>
    </source>
</evidence>
<keyword evidence="2" id="KW-1185">Reference proteome</keyword>
<dbReference type="Gene3D" id="3.40.50.150">
    <property type="entry name" value="Vaccinia Virus protein VP39"/>
    <property type="match status" value="1"/>
</dbReference>
<proteinExistence type="predicted"/>
<reference evidence="1" key="1">
    <citation type="submission" date="2023-03" db="EMBL/GenBank/DDBJ databases">
        <title>Complete genome of Cladonia borealis.</title>
        <authorList>
            <person name="Park H."/>
        </authorList>
    </citation>
    <scope>NUCLEOTIDE SEQUENCE</scope>
    <source>
        <strain evidence="1">ANT050790</strain>
    </source>
</reference>
<dbReference type="AlphaFoldDB" id="A0AA39R7L4"/>
<dbReference type="EMBL" id="JAFEKC020000002">
    <property type="protein sequence ID" value="KAK0516377.1"/>
    <property type="molecule type" value="Genomic_DNA"/>
</dbReference>
<protein>
    <recommendedName>
        <fullName evidence="3">Methyltransferase domain-containing protein</fullName>
    </recommendedName>
</protein>
<organism evidence="1 2">
    <name type="scientific">Cladonia borealis</name>
    <dbReference type="NCBI Taxonomy" id="184061"/>
    <lineage>
        <taxon>Eukaryota</taxon>
        <taxon>Fungi</taxon>
        <taxon>Dikarya</taxon>
        <taxon>Ascomycota</taxon>
        <taxon>Pezizomycotina</taxon>
        <taxon>Lecanoromycetes</taxon>
        <taxon>OSLEUM clade</taxon>
        <taxon>Lecanoromycetidae</taxon>
        <taxon>Lecanorales</taxon>
        <taxon>Lecanorineae</taxon>
        <taxon>Cladoniaceae</taxon>
        <taxon>Cladonia</taxon>
    </lineage>
</organism>
<evidence type="ECO:0000313" key="1">
    <source>
        <dbReference type="EMBL" id="KAK0516377.1"/>
    </source>
</evidence>
<accession>A0AA39R7L4</accession>
<dbReference type="SUPFAM" id="SSF53335">
    <property type="entry name" value="S-adenosyl-L-methionine-dependent methyltransferases"/>
    <property type="match status" value="1"/>
</dbReference>
<name>A0AA39R7L4_9LECA</name>
<dbReference type="CDD" id="cd02440">
    <property type="entry name" value="AdoMet_MTases"/>
    <property type="match status" value="1"/>
</dbReference>
<gene>
    <name evidence="1" type="ORF">JMJ35_000980</name>
</gene>
<comment type="caution">
    <text evidence="1">The sequence shown here is derived from an EMBL/GenBank/DDBJ whole genome shotgun (WGS) entry which is preliminary data.</text>
</comment>
<evidence type="ECO:0000313" key="2">
    <source>
        <dbReference type="Proteomes" id="UP001166286"/>
    </source>
</evidence>
<dbReference type="Proteomes" id="UP001166286">
    <property type="component" value="Unassembled WGS sequence"/>
</dbReference>